<accession>A0A1H3D379</accession>
<name>A0A1H3D379_9EURY</name>
<organism evidence="1 2">
    <name type="scientific">Halobellus clavatus</name>
    <dbReference type="NCBI Taxonomy" id="660517"/>
    <lineage>
        <taxon>Archaea</taxon>
        <taxon>Methanobacteriati</taxon>
        <taxon>Methanobacteriota</taxon>
        <taxon>Stenosarchaea group</taxon>
        <taxon>Halobacteria</taxon>
        <taxon>Halobacteriales</taxon>
        <taxon>Haloferacaceae</taxon>
        <taxon>Halobellus</taxon>
    </lineage>
</organism>
<evidence type="ECO:0000313" key="1">
    <source>
        <dbReference type="EMBL" id="SDX60109.1"/>
    </source>
</evidence>
<sequence length="90" mass="10355">MATDTSHPEQTPDRTGVIPESYAVYVTDARVHVWQYRVNVSEPEGAWYFVETLDRDNDPKLSLDHAAPMPPTADGYWIYSRTYNCELDCE</sequence>
<protein>
    <submittedName>
        <fullName evidence="1">Uncharacterized protein</fullName>
    </submittedName>
</protein>
<evidence type="ECO:0000313" key="2">
    <source>
        <dbReference type="Proteomes" id="UP000199170"/>
    </source>
</evidence>
<gene>
    <name evidence="1" type="ORF">SAMN04487946_101306</name>
</gene>
<dbReference type="RefSeq" id="WP_089764377.1">
    <property type="nucleotide sequence ID" value="NZ_FNPB01000001.1"/>
</dbReference>
<keyword evidence="2" id="KW-1185">Reference proteome</keyword>
<dbReference type="Proteomes" id="UP000199170">
    <property type="component" value="Unassembled WGS sequence"/>
</dbReference>
<dbReference type="EMBL" id="FNPB01000001">
    <property type="protein sequence ID" value="SDX60109.1"/>
    <property type="molecule type" value="Genomic_DNA"/>
</dbReference>
<dbReference type="STRING" id="660517.SAMN04487946_101306"/>
<dbReference type="OrthoDB" id="324637at2157"/>
<reference evidence="2" key="1">
    <citation type="submission" date="2016-10" db="EMBL/GenBank/DDBJ databases">
        <authorList>
            <person name="Varghese N."/>
            <person name="Submissions S."/>
        </authorList>
    </citation>
    <scope>NUCLEOTIDE SEQUENCE [LARGE SCALE GENOMIC DNA]</scope>
    <source>
        <strain evidence="2">CGMCC 1.10118</strain>
    </source>
</reference>
<dbReference type="AlphaFoldDB" id="A0A1H3D379"/>
<proteinExistence type="predicted"/>